<dbReference type="PANTHER" id="PTHR33324">
    <property type="entry name" value="EXPRESSED PROTEIN"/>
    <property type="match status" value="1"/>
</dbReference>
<comment type="caution">
    <text evidence="5">The sequence shown here is derived from an EMBL/GenBank/DDBJ whole genome shotgun (WGS) entry which is preliminary data.</text>
</comment>
<organism evidence="5 6">
    <name type="scientific">Phytophthora cactorum</name>
    <dbReference type="NCBI Taxonomy" id="29920"/>
    <lineage>
        <taxon>Eukaryota</taxon>
        <taxon>Sar</taxon>
        <taxon>Stramenopiles</taxon>
        <taxon>Oomycota</taxon>
        <taxon>Peronosporomycetes</taxon>
        <taxon>Peronosporales</taxon>
        <taxon>Peronosporaceae</taxon>
        <taxon>Phytophthora</taxon>
    </lineage>
</organism>
<evidence type="ECO:0000313" key="6">
    <source>
        <dbReference type="Proteomes" id="UP000251314"/>
    </source>
</evidence>
<keyword evidence="1" id="KW-0175">Coiled coil</keyword>
<accession>A0A329SR03</accession>
<evidence type="ECO:0000313" key="5">
    <source>
        <dbReference type="EMBL" id="RAW38148.1"/>
    </source>
</evidence>
<feature type="region of interest" description="Disordered" evidence="2">
    <location>
        <begin position="97"/>
        <end position="166"/>
    </location>
</feature>
<evidence type="ECO:0000313" key="4">
    <source>
        <dbReference type="EMBL" id="KAG2991758.1"/>
    </source>
</evidence>
<evidence type="ECO:0000256" key="1">
    <source>
        <dbReference type="SAM" id="Coils"/>
    </source>
</evidence>
<dbReference type="PANTHER" id="PTHR33324:SF2">
    <property type="entry name" value="MYB_SANT-LIKE DNA-BINDING DOMAIN-CONTAINING PROTEIN"/>
    <property type="match status" value="1"/>
</dbReference>
<feature type="coiled-coil region" evidence="1">
    <location>
        <begin position="215"/>
        <end position="242"/>
    </location>
</feature>
<sequence length="261" mass="28553">MSVSWTDDRQKRGSPSSMDLLMYWLLTPGNYEMWESNRKKLPIAEGIVKTMKAQGILHRSASGKAAKKVESAVFKRCPHFLDLSPVFENVGHISTAAEGEEHEENVAEGANELNEEDGGSVEDTGGAQGKRKRQGDPGSRSSKRGKQQISPPSSTVAIPASNQPGLQDTSVLLKRQSVLENTDGDSYRDGTGVAVTGKAGERMAQRLIDCELKHKEDLAKVRLDAEKKLAEVRTKLETMLSRQKLKSAGYSDEDVNGIFPL</sequence>
<dbReference type="Proteomes" id="UP000697107">
    <property type="component" value="Unassembled WGS sequence"/>
</dbReference>
<reference evidence="3" key="2">
    <citation type="submission" date="2018-10" db="EMBL/GenBank/DDBJ databases">
        <title>Effector identification in a new, highly contiguous assembly of the strawberry crown rot pathogen Phytophthora cactorum.</title>
        <authorList>
            <person name="Armitage A.D."/>
            <person name="Nellist C.F."/>
            <person name="Bates H."/>
            <person name="Vickerstaff R.J."/>
            <person name="Harrison R.J."/>
        </authorList>
    </citation>
    <scope>NUCLEOTIDE SEQUENCE</scope>
    <source>
        <strain evidence="3">4032</strain>
        <strain evidence="4">P415</strain>
    </source>
</reference>
<dbReference type="Proteomes" id="UP000774804">
    <property type="component" value="Unassembled WGS sequence"/>
</dbReference>
<dbReference type="EMBL" id="RCML01000097">
    <property type="protein sequence ID" value="KAG2991758.1"/>
    <property type="molecule type" value="Genomic_DNA"/>
</dbReference>
<feature type="compositionally biased region" description="Polar residues" evidence="2">
    <location>
        <begin position="147"/>
        <end position="166"/>
    </location>
</feature>
<keyword evidence="6" id="KW-1185">Reference proteome</keyword>
<dbReference type="EMBL" id="RCMI01000091">
    <property type="protein sequence ID" value="KAG2936095.1"/>
    <property type="molecule type" value="Genomic_DNA"/>
</dbReference>
<dbReference type="VEuPathDB" id="FungiDB:PC110_g5621"/>
<dbReference type="AlphaFoldDB" id="A0A329SR03"/>
<gene>
    <name evidence="5" type="ORF">PC110_g5621</name>
    <name evidence="3" type="ORF">PC115_g4664</name>
    <name evidence="4" type="ORF">PC118_g4932</name>
</gene>
<protein>
    <submittedName>
        <fullName evidence="5">Uncharacterized protein</fullName>
    </submittedName>
</protein>
<dbReference type="Proteomes" id="UP000251314">
    <property type="component" value="Unassembled WGS sequence"/>
</dbReference>
<proteinExistence type="predicted"/>
<dbReference type="OrthoDB" id="107343at2759"/>
<dbReference type="STRING" id="29920.A0A329SR03"/>
<name>A0A329SR03_9STRA</name>
<reference evidence="5 6" key="1">
    <citation type="submission" date="2018-01" db="EMBL/GenBank/DDBJ databases">
        <title>Draft genome of the strawberry crown rot pathogen Phytophthora cactorum.</title>
        <authorList>
            <person name="Armitage A.D."/>
            <person name="Lysoe E."/>
            <person name="Nellist C.F."/>
            <person name="Harrison R.J."/>
            <person name="Brurberg M.B."/>
        </authorList>
    </citation>
    <scope>NUCLEOTIDE SEQUENCE [LARGE SCALE GENOMIC DNA]</scope>
    <source>
        <strain evidence="5 6">10300</strain>
    </source>
</reference>
<evidence type="ECO:0000313" key="3">
    <source>
        <dbReference type="EMBL" id="KAG2936095.1"/>
    </source>
</evidence>
<dbReference type="EMBL" id="MJFZ01000095">
    <property type="protein sequence ID" value="RAW38148.1"/>
    <property type="molecule type" value="Genomic_DNA"/>
</dbReference>
<evidence type="ECO:0000256" key="2">
    <source>
        <dbReference type="SAM" id="MobiDB-lite"/>
    </source>
</evidence>